<keyword evidence="3" id="KW-1185">Reference proteome</keyword>
<dbReference type="AlphaFoldDB" id="A0A0C9Z880"/>
<dbReference type="HOGENOM" id="CLU_169150_0_0_1"/>
<name>A0A0C9Z880_9AGAM</name>
<evidence type="ECO:0000313" key="2">
    <source>
        <dbReference type="EMBL" id="KIK22269.1"/>
    </source>
</evidence>
<gene>
    <name evidence="2" type="ORF">PISMIDRAFT_11741</name>
</gene>
<evidence type="ECO:0000313" key="3">
    <source>
        <dbReference type="Proteomes" id="UP000054018"/>
    </source>
</evidence>
<sequence>MQREDYNQATPNSTKLLHFHGEPTFGSMKRRRGNHDSTILQHLRPRDVETAVRTLAVGGPATSLMDDDVAGLKSEVAGSDKPPTNAEANAERDKNIGVDCAGGSESRSRLHRSSSG</sequence>
<reference evidence="3" key="2">
    <citation type="submission" date="2015-01" db="EMBL/GenBank/DDBJ databases">
        <title>Evolutionary Origins and Diversification of the Mycorrhizal Mutualists.</title>
        <authorList>
            <consortium name="DOE Joint Genome Institute"/>
            <consortium name="Mycorrhizal Genomics Consortium"/>
            <person name="Kohler A."/>
            <person name="Kuo A."/>
            <person name="Nagy L.G."/>
            <person name="Floudas D."/>
            <person name="Copeland A."/>
            <person name="Barry K.W."/>
            <person name="Cichocki N."/>
            <person name="Veneault-Fourrey C."/>
            <person name="LaButti K."/>
            <person name="Lindquist E.A."/>
            <person name="Lipzen A."/>
            <person name="Lundell T."/>
            <person name="Morin E."/>
            <person name="Murat C."/>
            <person name="Riley R."/>
            <person name="Ohm R."/>
            <person name="Sun H."/>
            <person name="Tunlid A."/>
            <person name="Henrissat B."/>
            <person name="Grigoriev I.V."/>
            <person name="Hibbett D.S."/>
            <person name="Martin F."/>
        </authorList>
    </citation>
    <scope>NUCLEOTIDE SEQUENCE [LARGE SCALE GENOMIC DNA]</scope>
    <source>
        <strain evidence="3">441</strain>
    </source>
</reference>
<reference evidence="2 3" key="1">
    <citation type="submission" date="2014-04" db="EMBL/GenBank/DDBJ databases">
        <authorList>
            <consortium name="DOE Joint Genome Institute"/>
            <person name="Kuo A."/>
            <person name="Kohler A."/>
            <person name="Costa M.D."/>
            <person name="Nagy L.G."/>
            <person name="Floudas D."/>
            <person name="Copeland A."/>
            <person name="Barry K.W."/>
            <person name="Cichocki N."/>
            <person name="Veneault-Fourrey C."/>
            <person name="LaButti K."/>
            <person name="Lindquist E.A."/>
            <person name="Lipzen A."/>
            <person name="Lundell T."/>
            <person name="Morin E."/>
            <person name="Murat C."/>
            <person name="Sun H."/>
            <person name="Tunlid A."/>
            <person name="Henrissat B."/>
            <person name="Grigoriev I.V."/>
            <person name="Hibbett D.S."/>
            <person name="Martin F."/>
            <person name="Nordberg H.P."/>
            <person name="Cantor M.N."/>
            <person name="Hua S.X."/>
        </authorList>
    </citation>
    <scope>NUCLEOTIDE SEQUENCE [LARGE SCALE GENOMIC DNA]</scope>
    <source>
        <strain evidence="2 3">441</strain>
    </source>
</reference>
<protein>
    <submittedName>
        <fullName evidence="2">Uncharacterized protein</fullName>
    </submittedName>
</protein>
<feature type="region of interest" description="Disordered" evidence="1">
    <location>
        <begin position="74"/>
        <end position="116"/>
    </location>
</feature>
<dbReference type="EMBL" id="KN833741">
    <property type="protein sequence ID" value="KIK22269.1"/>
    <property type="molecule type" value="Genomic_DNA"/>
</dbReference>
<feature type="region of interest" description="Disordered" evidence="1">
    <location>
        <begin position="1"/>
        <end position="33"/>
    </location>
</feature>
<accession>A0A0C9Z880</accession>
<evidence type="ECO:0000256" key="1">
    <source>
        <dbReference type="SAM" id="MobiDB-lite"/>
    </source>
</evidence>
<dbReference type="Proteomes" id="UP000054018">
    <property type="component" value="Unassembled WGS sequence"/>
</dbReference>
<proteinExistence type="predicted"/>
<organism evidence="2 3">
    <name type="scientific">Pisolithus microcarpus 441</name>
    <dbReference type="NCBI Taxonomy" id="765257"/>
    <lineage>
        <taxon>Eukaryota</taxon>
        <taxon>Fungi</taxon>
        <taxon>Dikarya</taxon>
        <taxon>Basidiomycota</taxon>
        <taxon>Agaricomycotina</taxon>
        <taxon>Agaricomycetes</taxon>
        <taxon>Agaricomycetidae</taxon>
        <taxon>Boletales</taxon>
        <taxon>Sclerodermatineae</taxon>
        <taxon>Pisolithaceae</taxon>
        <taxon>Pisolithus</taxon>
    </lineage>
</organism>